<dbReference type="AlphaFoldDB" id="A0A1N6M7Q5"/>
<dbReference type="Pfam" id="PF13289">
    <property type="entry name" value="SIR2_2"/>
    <property type="match status" value="1"/>
</dbReference>
<dbReference type="CDD" id="cd01406">
    <property type="entry name" value="SIR2-like"/>
    <property type="match status" value="1"/>
</dbReference>
<name>A0A1N6M7Q5_9VIBR</name>
<evidence type="ECO:0000313" key="1">
    <source>
        <dbReference type="EMBL" id="SIO95390.1"/>
    </source>
</evidence>
<dbReference type="EMBL" id="FSSB01000018">
    <property type="protein sequence ID" value="SIO95390.1"/>
    <property type="molecule type" value="Genomic_DNA"/>
</dbReference>
<reference evidence="1 2" key="1">
    <citation type="submission" date="2016-12" db="EMBL/GenBank/DDBJ databases">
        <authorList>
            <person name="Song W.-J."/>
            <person name="Kurnit D.M."/>
        </authorList>
    </citation>
    <scope>NUCLEOTIDE SEQUENCE [LARGE SCALE GENOMIC DNA]</scope>
    <source>
        <strain evidence="1 2">CECT 9026</strain>
    </source>
</reference>
<dbReference type="InterPro" id="IPR029035">
    <property type="entry name" value="DHS-like_NAD/FAD-binding_dom"/>
</dbReference>
<proteinExistence type="predicted"/>
<organism evidence="1 2">
    <name type="scientific">Vibrio spartinae</name>
    <dbReference type="NCBI Taxonomy" id="1918945"/>
    <lineage>
        <taxon>Bacteria</taxon>
        <taxon>Pseudomonadati</taxon>
        <taxon>Pseudomonadota</taxon>
        <taxon>Gammaproteobacteria</taxon>
        <taxon>Vibrionales</taxon>
        <taxon>Vibrionaceae</taxon>
        <taxon>Vibrio</taxon>
    </lineage>
</organism>
<accession>A0A1N6M7Q5</accession>
<dbReference type="SUPFAM" id="SSF52467">
    <property type="entry name" value="DHS-like NAD/FAD-binding domain"/>
    <property type="match status" value="1"/>
</dbReference>
<protein>
    <submittedName>
        <fullName evidence="1">Uncharacterized protein</fullName>
    </submittedName>
</protein>
<evidence type="ECO:0000313" key="2">
    <source>
        <dbReference type="Proteomes" id="UP000184774"/>
    </source>
</evidence>
<dbReference type="Proteomes" id="UP000184774">
    <property type="component" value="Unassembled WGS sequence"/>
</dbReference>
<dbReference type="OrthoDB" id="2077946at2"/>
<gene>
    <name evidence="1" type="ORF">VSP9026_03133</name>
</gene>
<dbReference type="RefSeq" id="WP_074373882.1">
    <property type="nucleotide sequence ID" value="NZ_AP024907.1"/>
</dbReference>
<sequence length="1247" mass="144099">MRFIENGPSIPDELLTARDQGRVVFFCGAGVSRAKADLVDFFGLVNKVTSQLGVQSDSDVMKLLQVSDQTKASTGIEGIVSADRLFGLLEREFSSREIYREVANALVPKSDVDLSAHRTMLRLARTRENAIRLVTTNFDRLFELANVNLPTFIPPKLPDLSHPDEFHGAVYLHGRINDEGSDADGGSFVLSSSEFGEAYLSRGWATSFVKEILKKYIVVFVGYSADDPPVQYLLEALSKDSDHFNDIYAFQIGNASEANVKWQHKGVKAIAFDQYDALWNTLEAWAERADDPDEWVRKVLEKAQSRPELLKPHERGQIAYLVSTAEGARAFAKADNLPPAAWLNVFDSKLRYEKPKHSYFEEPQEIVDPFDLYALDSDFAPQQIRSEDIYADREIPEDAWDAFDLNSSDIISVNEQRMLWFRKNNELSTLPNRLEQIALWISRVADQPEAIWWSLKQPYLHPWVKQLILSKINHYPNSAVCDAWGYLFDSFDNKKDFNVFRFLRKVTARGWSHQLLREFAAEIKPYLTVSEPFSRNKNTDLENIRISDFISLRVQYPSLSREITVPDEWLARVVVVLRRNIEFAVELSEIGRFGWRDDFSIHSGNNAFRGQNRLSTWVQFLIVQFEKLCLFDPVAAQAEFSKWPHDDVEVFAKLRMWAIGKTGLIPNKQFTYVFESIPEEALWNPRHSSDLLPALKARWDDLNIENQLMVERKFIEGPPRWEDESDEAYQNRRTRRVLNRLIWLQQQGCTLQTDTSELEQLRSHIPEWQPEHAQDEMKANSSGVYRVRTKDDYSVLNGVPLNQILIRANEESGRSEDRRTQFDPFLGLSKECPVRAFSALRCAVKQGEIPEWAWRTFLQPHIRKEDKPRLTVLIAAQILRLPCEQAAKIIVPICYWINETCSVIAEHDQALFYQLISKSIKTLSHPVIQVHFSIVRGDREPDWLFESINSSVGQLTLSFFEEPQINWIKSDNESSSWLVLLENLLILPGESHRYVIAVMTRNLSWFYGINAHWTQKYLLSILDGSDLADKEAFWSGVLSGETILGEDIFFILKPYLIEMAHSDNAEKRRFLNSIVSLLSSAWSIIDEETSEKWVSDQELRDLLISADDKFRCQVLWNIRNFDEQIWFLHFKELISSVWPRQLVAKTPAVSHTFVEIALDAESHFIDVVVSILPFLTRLERAGDLYIHHDDFLKRHPKEAVLLFHTVLPDDAYLWPYAFGEWLETIKASYAEADDEQLIELSRKWDAR</sequence>